<accession>A0A829GCG0</accession>
<evidence type="ECO:0000313" key="2">
    <source>
        <dbReference type="EMBL" id="EPC51018.1"/>
    </source>
</evidence>
<keyword evidence="1" id="KW-0812">Transmembrane</keyword>
<gene>
    <name evidence="2" type="ORF">Lpp123_12596</name>
</gene>
<keyword evidence="1" id="KW-0472">Membrane</keyword>
<keyword evidence="1" id="KW-1133">Transmembrane helix</keyword>
<feature type="transmembrane region" description="Helical" evidence="1">
    <location>
        <begin position="20"/>
        <end position="42"/>
    </location>
</feature>
<dbReference type="AlphaFoldDB" id="A0A829GCG0"/>
<proteinExistence type="predicted"/>
<evidence type="ECO:0000313" key="3">
    <source>
        <dbReference type="Proteomes" id="UP000014316"/>
    </source>
</evidence>
<evidence type="ECO:0000256" key="1">
    <source>
        <dbReference type="SAM" id="Phobius"/>
    </source>
</evidence>
<dbReference type="Proteomes" id="UP000014316">
    <property type="component" value="Unassembled WGS sequence"/>
</dbReference>
<sequence length="46" mass="5153">EHRQRGLKMKKNRMVSHILITMAVAVLAVISEMPIHVLIAGFSRLG</sequence>
<protein>
    <submittedName>
        <fullName evidence="2">Uncharacterized protein</fullName>
    </submittedName>
</protein>
<feature type="non-terminal residue" evidence="2">
    <location>
        <position position="1"/>
    </location>
</feature>
<comment type="caution">
    <text evidence="2">The sequence shown here is derived from an EMBL/GenBank/DDBJ whole genome shotgun (WGS) entry which is preliminary data.</text>
</comment>
<reference evidence="2 3" key="1">
    <citation type="journal article" date="2013" name="PLoS ONE">
        <title>Lactobacillus paracasei comparative genomics: towards species pan-genome definition and exploitation of diversity.</title>
        <authorList>
            <person name="Smokvina T."/>
            <person name="Wels M."/>
            <person name="Polka J."/>
            <person name="Chervaux C."/>
            <person name="Brisse S."/>
            <person name="Boekhorst J."/>
            <person name="van Hylckama Vlieg J.E."/>
            <person name="Siezen R.J."/>
        </authorList>
    </citation>
    <scope>NUCLEOTIDE SEQUENCE [LARGE SCALE GENOMIC DNA]</scope>
    <source>
        <strain evidence="2 3">Lpp123</strain>
    </source>
</reference>
<name>A0A829GCG0_LACPA</name>
<organism evidence="2 3">
    <name type="scientific">Lacticaseibacillus paracasei subsp. paracasei Lpp123</name>
    <dbReference type="NCBI Taxonomy" id="1256201"/>
    <lineage>
        <taxon>Bacteria</taxon>
        <taxon>Bacillati</taxon>
        <taxon>Bacillota</taxon>
        <taxon>Bacilli</taxon>
        <taxon>Lactobacillales</taxon>
        <taxon>Lactobacillaceae</taxon>
        <taxon>Lacticaseibacillus</taxon>
    </lineage>
</organism>
<dbReference type="EMBL" id="ANJW01000747">
    <property type="protein sequence ID" value="EPC51018.1"/>
    <property type="molecule type" value="Genomic_DNA"/>
</dbReference>